<sequence>MINTFLGLLMLVVPLWIFAFVDGPVKRLGIITVCLLLFLSLVTFTTTAREYEALAATAAYAAVLVVFLQVTS</sequence>
<dbReference type="EMBL" id="CH445332">
    <property type="protein sequence ID" value="EAT86726.1"/>
    <property type="molecule type" value="Genomic_DNA"/>
</dbReference>
<dbReference type="KEGG" id="pno:SNOG_05662"/>
<dbReference type="PANTHER" id="PTHR34502">
    <property type="entry name" value="DUF6594 DOMAIN-CONTAINING PROTEIN-RELATED"/>
    <property type="match status" value="1"/>
</dbReference>
<feature type="domain" description="DUF6594" evidence="2">
    <location>
        <begin position="2"/>
        <end position="65"/>
    </location>
</feature>
<dbReference type="GeneID" id="5972937"/>
<keyword evidence="1" id="KW-0472">Membrane</keyword>
<feature type="transmembrane region" description="Helical" evidence="1">
    <location>
        <begin position="53"/>
        <end position="70"/>
    </location>
</feature>
<keyword evidence="1" id="KW-0812">Transmembrane</keyword>
<reference evidence="4" key="1">
    <citation type="journal article" date="2007" name="Plant Cell">
        <title>Dothideomycete-plant interactions illuminated by genome sequencing and EST analysis of the wheat pathogen Stagonospora nodorum.</title>
        <authorList>
            <person name="Hane J.K."/>
            <person name="Lowe R.G."/>
            <person name="Solomon P.S."/>
            <person name="Tan K.C."/>
            <person name="Schoch C.L."/>
            <person name="Spatafora J.W."/>
            <person name="Crous P.W."/>
            <person name="Kodira C."/>
            <person name="Birren B.W."/>
            <person name="Galagan J.E."/>
            <person name="Torriani S.F."/>
            <person name="McDonald B.A."/>
            <person name="Oliver R.P."/>
        </authorList>
    </citation>
    <scope>NUCLEOTIDE SEQUENCE [LARGE SCALE GENOMIC DNA]</scope>
    <source>
        <strain evidence="4">SN15 / ATCC MYA-4574 / FGSC 10173</strain>
    </source>
</reference>
<evidence type="ECO:0000256" key="1">
    <source>
        <dbReference type="SAM" id="Phobius"/>
    </source>
</evidence>
<protein>
    <recommendedName>
        <fullName evidence="2">DUF6594 domain-containing protein</fullName>
    </recommendedName>
</protein>
<dbReference type="Proteomes" id="UP000001055">
    <property type="component" value="Unassembled WGS sequence"/>
</dbReference>
<feature type="transmembrane region" description="Helical" evidence="1">
    <location>
        <begin position="29"/>
        <end position="46"/>
    </location>
</feature>
<dbReference type="PANTHER" id="PTHR34502:SF4">
    <property type="entry name" value="DUF6594 DOMAIN-CONTAINING PROTEIN"/>
    <property type="match status" value="1"/>
</dbReference>
<evidence type="ECO:0000313" key="3">
    <source>
        <dbReference type="EMBL" id="EAT86726.1"/>
    </source>
</evidence>
<dbReference type="RefSeq" id="XP_001796060.1">
    <property type="nucleotide sequence ID" value="XM_001796008.1"/>
</dbReference>
<proteinExistence type="predicted"/>
<dbReference type="AlphaFoldDB" id="Q0URF2"/>
<dbReference type="InterPro" id="IPR046529">
    <property type="entry name" value="DUF6594"/>
</dbReference>
<dbReference type="InParanoid" id="Q0URF2"/>
<gene>
    <name evidence="3" type="ORF">SNOG_05662</name>
</gene>
<accession>Q0URF2</accession>
<dbReference type="Pfam" id="PF20237">
    <property type="entry name" value="DUF6594"/>
    <property type="match status" value="1"/>
</dbReference>
<evidence type="ECO:0000259" key="2">
    <source>
        <dbReference type="Pfam" id="PF20237"/>
    </source>
</evidence>
<evidence type="ECO:0000313" key="4">
    <source>
        <dbReference type="Proteomes" id="UP000001055"/>
    </source>
</evidence>
<keyword evidence="1" id="KW-1133">Transmembrane helix</keyword>
<name>Q0URF2_PHANO</name>
<organism evidence="3 4">
    <name type="scientific">Phaeosphaeria nodorum (strain SN15 / ATCC MYA-4574 / FGSC 10173)</name>
    <name type="common">Glume blotch fungus</name>
    <name type="synonym">Parastagonospora nodorum</name>
    <dbReference type="NCBI Taxonomy" id="321614"/>
    <lineage>
        <taxon>Eukaryota</taxon>
        <taxon>Fungi</taxon>
        <taxon>Dikarya</taxon>
        <taxon>Ascomycota</taxon>
        <taxon>Pezizomycotina</taxon>
        <taxon>Dothideomycetes</taxon>
        <taxon>Pleosporomycetidae</taxon>
        <taxon>Pleosporales</taxon>
        <taxon>Pleosporineae</taxon>
        <taxon>Phaeosphaeriaceae</taxon>
        <taxon>Parastagonospora</taxon>
    </lineage>
</organism>